<evidence type="ECO:0000313" key="1">
    <source>
        <dbReference type="EMBL" id="CAE6816250.1"/>
    </source>
</evidence>
<sequence>MTTVITLKHALAVAEDEYTAASAKLEAAQRAYNIEHHRLHGRVPYAQAGLQSTDTDREVKTDC</sequence>
<organism evidence="1 2">
    <name type="scientific">Paraburkholderia nemoris</name>
    <dbReference type="NCBI Taxonomy" id="2793076"/>
    <lineage>
        <taxon>Bacteria</taxon>
        <taxon>Pseudomonadati</taxon>
        <taxon>Pseudomonadota</taxon>
        <taxon>Betaproteobacteria</taxon>
        <taxon>Burkholderiales</taxon>
        <taxon>Burkholderiaceae</taxon>
        <taxon>Paraburkholderia</taxon>
    </lineage>
</organism>
<evidence type="ECO:0000313" key="2">
    <source>
        <dbReference type="Proteomes" id="UP000673821"/>
    </source>
</evidence>
<dbReference type="Proteomes" id="UP000673821">
    <property type="component" value="Unassembled WGS sequence"/>
</dbReference>
<name>A0ABN7MP20_9BURK</name>
<keyword evidence="2" id="KW-1185">Reference proteome</keyword>
<dbReference type="EMBL" id="CAJNBH010000021">
    <property type="protein sequence ID" value="CAE6816250.1"/>
    <property type="molecule type" value="Genomic_DNA"/>
</dbReference>
<protein>
    <submittedName>
        <fullName evidence="1">Uncharacterized protein</fullName>
    </submittedName>
</protein>
<reference evidence="1 2" key="1">
    <citation type="submission" date="2021-02" db="EMBL/GenBank/DDBJ databases">
        <authorList>
            <person name="Vanwijnsberghe S."/>
        </authorList>
    </citation>
    <scope>NUCLEOTIDE SEQUENCE [LARGE SCALE GENOMIC DNA]</scope>
    <source>
        <strain evidence="1 2">R-69776</strain>
    </source>
</reference>
<proteinExistence type="predicted"/>
<comment type="caution">
    <text evidence="1">The sequence shown here is derived from an EMBL/GenBank/DDBJ whole genome shotgun (WGS) entry which is preliminary data.</text>
</comment>
<dbReference type="RefSeq" id="WP_200660234.1">
    <property type="nucleotide sequence ID" value="NZ_CAJNBH010000021.1"/>
</dbReference>
<gene>
    <name evidence="1" type="ORF">R69776_05924</name>
</gene>
<accession>A0ABN7MP20</accession>